<dbReference type="RefSeq" id="WP_128094942.1">
    <property type="nucleotide sequence ID" value="NZ_JBHEEN010000016.1"/>
</dbReference>
<evidence type="ECO:0000313" key="2">
    <source>
        <dbReference type="EMBL" id="KAB0566160.1"/>
    </source>
</evidence>
<comment type="caution">
    <text evidence="2">The sequence shown here is derived from an EMBL/GenBank/DDBJ whole genome shotgun (WGS) entry which is preliminary data.</text>
</comment>
<comment type="similarity">
    <text evidence="1">Belongs to the ros/MucR family.</text>
</comment>
<dbReference type="Gene3D" id="1.10.10.1550">
    <property type="entry name" value="ROS/MUCR transcriptional regulator protein"/>
    <property type="match status" value="1"/>
</dbReference>
<dbReference type="GO" id="GO:0008270">
    <property type="term" value="F:zinc ion binding"/>
    <property type="evidence" value="ECO:0007669"/>
    <property type="project" value="InterPro"/>
</dbReference>
<dbReference type="EMBL" id="VZPE01000014">
    <property type="protein sequence ID" value="KAB0566160.1"/>
    <property type="molecule type" value="Genomic_DNA"/>
</dbReference>
<dbReference type="GO" id="GO:0006355">
    <property type="term" value="P:regulation of DNA-templated transcription"/>
    <property type="evidence" value="ECO:0007669"/>
    <property type="project" value="InterPro"/>
</dbReference>
<dbReference type="InterPro" id="IPR041920">
    <property type="entry name" value="ROS/MUCR_sf"/>
</dbReference>
<organism evidence="2">
    <name type="scientific">Brucella pituitosa</name>
    <dbReference type="NCBI Taxonomy" id="571256"/>
    <lineage>
        <taxon>Bacteria</taxon>
        <taxon>Pseudomonadati</taxon>
        <taxon>Pseudomonadota</taxon>
        <taxon>Alphaproteobacteria</taxon>
        <taxon>Hyphomicrobiales</taxon>
        <taxon>Brucellaceae</taxon>
        <taxon>Brucella/Ochrobactrum group</taxon>
        <taxon>Brucella</taxon>
    </lineage>
</organism>
<reference evidence="2" key="1">
    <citation type="submission" date="2019-09" db="EMBL/GenBank/DDBJ databases">
        <title>Draft genome sequences of 48 bacterial type strains from the CCUG.</title>
        <authorList>
            <person name="Tunovic T."/>
            <person name="Pineiro-Iglesias B."/>
            <person name="Unosson C."/>
            <person name="Inganas E."/>
            <person name="Ohlen M."/>
            <person name="Cardew S."/>
            <person name="Jensie-Markopoulos S."/>
            <person name="Salva-Serra F."/>
            <person name="Jaen-Luchoro D."/>
            <person name="Karlsson R."/>
            <person name="Svensson-Stadler L."/>
            <person name="Chun J."/>
            <person name="Moore E."/>
        </authorList>
    </citation>
    <scope>NUCLEOTIDE SEQUENCE</scope>
    <source>
        <strain evidence="2">CCUG 50899</strain>
    </source>
</reference>
<sequence>MKADVGQEKGKILELTTNLVSAYASNNKIESQELVNLCNRLFVELLTLSGSDTQPEAPMPQEPAVLVENSITPDYLYCLEDGKPFKSLKRHLSAHYGMTPEQYREKWDLAPDYPMVAPNYSKKRSLLALDFGLGHSRKT</sequence>
<dbReference type="InterPro" id="IPR008807">
    <property type="entry name" value="ROS_MUCR"/>
</dbReference>
<name>A0A643ETM9_9HYPH</name>
<dbReference type="GO" id="GO:0003677">
    <property type="term" value="F:DNA binding"/>
    <property type="evidence" value="ECO:0007669"/>
    <property type="project" value="InterPro"/>
</dbReference>
<accession>A0A643ETM9</accession>
<gene>
    <name evidence="2" type="ORF">F7Q93_22240</name>
</gene>
<proteinExistence type="inferred from homology"/>
<evidence type="ECO:0000256" key="1">
    <source>
        <dbReference type="ARBA" id="ARBA00007031"/>
    </source>
</evidence>
<dbReference type="AlphaFoldDB" id="A0A643ETM9"/>
<dbReference type="Pfam" id="PF05443">
    <property type="entry name" value="ROS_MUCR"/>
    <property type="match status" value="1"/>
</dbReference>
<protein>
    <submittedName>
        <fullName evidence="2">MucR family transcriptional regulator</fullName>
    </submittedName>
</protein>